<organism evidence="3 4">
    <name type="scientific">Cardiobacterium valvarum</name>
    <dbReference type="NCBI Taxonomy" id="194702"/>
    <lineage>
        <taxon>Bacteria</taxon>
        <taxon>Pseudomonadati</taxon>
        <taxon>Pseudomonadota</taxon>
        <taxon>Gammaproteobacteria</taxon>
        <taxon>Cardiobacteriales</taxon>
        <taxon>Cardiobacteriaceae</taxon>
        <taxon>Cardiobacterium</taxon>
    </lineage>
</organism>
<evidence type="ECO:0000313" key="4">
    <source>
        <dbReference type="Proteomes" id="UP000254572"/>
    </source>
</evidence>
<keyword evidence="1" id="KW-0812">Transmembrane</keyword>
<dbReference type="RefSeq" id="WP_115610688.1">
    <property type="nucleotide sequence ID" value="NZ_JBHLZC010000001.1"/>
</dbReference>
<gene>
    <name evidence="3" type="ORF">NCTC13294_00386</name>
</gene>
<dbReference type="AlphaFoldDB" id="A0A381DZV4"/>
<dbReference type="Pfam" id="PF13681">
    <property type="entry name" value="PilX"/>
    <property type="match status" value="1"/>
</dbReference>
<evidence type="ECO:0000256" key="1">
    <source>
        <dbReference type="SAM" id="Phobius"/>
    </source>
</evidence>
<dbReference type="InterPro" id="IPR025205">
    <property type="entry name" value="PilX/PilW_C"/>
</dbReference>
<accession>A0A381DZV4</accession>
<keyword evidence="4" id="KW-1185">Reference proteome</keyword>
<keyword evidence="1" id="KW-0472">Membrane</keyword>
<proteinExistence type="predicted"/>
<name>A0A381DZV4_9GAMM</name>
<protein>
    <submittedName>
        <fullName evidence="3">Tfp pilus assembly protein PilX</fullName>
    </submittedName>
</protein>
<evidence type="ECO:0000313" key="3">
    <source>
        <dbReference type="EMBL" id="SUX18903.1"/>
    </source>
</evidence>
<reference evidence="3 4" key="1">
    <citation type="submission" date="2018-06" db="EMBL/GenBank/DDBJ databases">
        <authorList>
            <consortium name="Pathogen Informatics"/>
            <person name="Doyle S."/>
        </authorList>
    </citation>
    <scope>NUCLEOTIDE SEQUENCE [LARGE SCALE GENOMIC DNA]</scope>
    <source>
        <strain evidence="3 4">NCTC13294</strain>
    </source>
</reference>
<feature type="domain" description="PilX/PilW C-terminal" evidence="2">
    <location>
        <begin position="144"/>
        <end position="254"/>
    </location>
</feature>
<dbReference type="OrthoDB" id="9976629at2"/>
<dbReference type="EMBL" id="UFUW01000001">
    <property type="protein sequence ID" value="SUX18903.1"/>
    <property type="molecule type" value="Genomic_DNA"/>
</dbReference>
<keyword evidence="1" id="KW-1133">Transmembrane helix</keyword>
<evidence type="ECO:0000259" key="2">
    <source>
        <dbReference type="Pfam" id="PF13681"/>
    </source>
</evidence>
<dbReference type="Proteomes" id="UP000254572">
    <property type="component" value="Unassembled WGS sequence"/>
</dbReference>
<sequence>MKKNIYAGKQEKGVVLLSCLVFLLILLGIIRFTMTSSRLEERKAGADFEMLTARQSADTALRAAERFILEQGRQLCLKDNSITLPPGKTQEKYCDEQNKVEWANTFWSKENSSLDDAFTKVGAKNLLNKGIYTQQYVIAQNFNTRCRPFWICIDWSENANQVKVTGKQLDSAVNVALPSIECKECPTISGLKPRYIIERFLAKEINAMDFPDLAAGTQLKSGDVVVFRITAIGFGNGGGSNNVKTTNAVMQAIYLLNG</sequence>
<feature type="transmembrane region" description="Helical" evidence="1">
    <location>
        <begin position="12"/>
        <end position="34"/>
    </location>
</feature>